<dbReference type="RefSeq" id="WP_184731852.1">
    <property type="nucleotide sequence ID" value="NZ_JACHIW010000002.1"/>
</dbReference>
<proteinExistence type="predicted"/>
<dbReference type="EMBL" id="JACHIW010000002">
    <property type="protein sequence ID" value="MBB5159449.1"/>
    <property type="molecule type" value="Genomic_DNA"/>
</dbReference>
<protein>
    <submittedName>
        <fullName evidence="1">Uncharacterized protein</fullName>
    </submittedName>
</protein>
<keyword evidence="2" id="KW-1185">Reference proteome</keyword>
<dbReference type="InterPro" id="IPR025680">
    <property type="entry name" value="DddI"/>
</dbReference>
<sequence length="178" mass="19888">MNTTGQLTIDRRAWDAPELTATTEHDKIQLLDAVLAEPDDSEVHLLVEPPADRKVTWDGTPVGGRGVMVFGYRDGWGAISAQVPHPYRHEYIELVTFALDHEDKLAIPYDSDIPWFFPPTAVIPLPEARAALITFATTMLLDPVVAWQPQANITWDEPEPQVSRRSLYSGPARHWPAG</sequence>
<reference evidence="1 2" key="1">
    <citation type="submission" date="2020-08" db="EMBL/GenBank/DDBJ databases">
        <title>Sequencing the genomes of 1000 actinobacteria strains.</title>
        <authorList>
            <person name="Klenk H.-P."/>
        </authorList>
    </citation>
    <scope>NUCLEOTIDE SEQUENCE [LARGE SCALE GENOMIC DNA]</scope>
    <source>
        <strain evidence="1 2">DSM 45584</strain>
    </source>
</reference>
<gene>
    <name evidence="1" type="ORF">BJ970_007048</name>
</gene>
<dbReference type="AlphaFoldDB" id="A0A840QJT3"/>
<name>A0A840QJT3_9PSEU</name>
<organism evidence="1 2">
    <name type="scientific">Saccharopolyspora phatthalungensis</name>
    <dbReference type="NCBI Taxonomy" id="664693"/>
    <lineage>
        <taxon>Bacteria</taxon>
        <taxon>Bacillati</taxon>
        <taxon>Actinomycetota</taxon>
        <taxon>Actinomycetes</taxon>
        <taxon>Pseudonocardiales</taxon>
        <taxon>Pseudonocardiaceae</taxon>
        <taxon>Saccharopolyspora</taxon>
    </lineage>
</organism>
<accession>A0A840QJT3</accession>
<dbReference type="Pfam" id="PF14430">
    <property type="entry name" value="Imm1"/>
    <property type="match status" value="1"/>
</dbReference>
<evidence type="ECO:0000313" key="1">
    <source>
        <dbReference type="EMBL" id="MBB5159449.1"/>
    </source>
</evidence>
<comment type="caution">
    <text evidence="1">The sequence shown here is derived from an EMBL/GenBank/DDBJ whole genome shotgun (WGS) entry which is preliminary data.</text>
</comment>
<dbReference type="Proteomes" id="UP000584374">
    <property type="component" value="Unassembled WGS sequence"/>
</dbReference>
<evidence type="ECO:0000313" key="2">
    <source>
        <dbReference type="Proteomes" id="UP000584374"/>
    </source>
</evidence>